<keyword evidence="1" id="KW-1133">Transmembrane helix</keyword>
<comment type="caution">
    <text evidence="2">The sequence shown here is derived from an EMBL/GenBank/DDBJ whole genome shotgun (WGS) entry which is preliminary data.</text>
</comment>
<feature type="transmembrane region" description="Helical" evidence="1">
    <location>
        <begin position="275"/>
        <end position="297"/>
    </location>
</feature>
<protein>
    <submittedName>
        <fullName evidence="2">Low temperature requirement protein A</fullName>
    </submittedName>
</protein>
<feature type="transmembrane region" description="Helical" evidence="1">
    <location>
        <begin position="21"/>
        <end position="41"/>
    </location>
</feature>
<keyword evidence="3" id="KW-1185">Reference proteome</keyword>
<feature type="transmembrane region" description="Helical" evidence="1">
    <location>
        <begin position="210"/>
        <end position="227"/>
    </location>
</feature>
<dbReference type="EMBL" id="BAABJQ010000037">
    <property type="protein sequence ID" value="GAA5199453.1"/>
    <property type="molecule type" value="Genomic_DNA"/>
</dbReference>
<feature type="transmembrane region" description="Helical" evidence="1">
    <location>
        <begin position="141"/>
        <end position="159"/>
    </location>
</feature>
<feature type="transmembrane region" description="Helical" evidence="1">
    <location>
        <begin position="363"/>
        <end position="382"/>
    </location>
</feature>
<keyword evidence="1" id="KW-0472">Membrane</keyword>
<name>A0ABP9SN05_9ACTN</name>
<evidence type="ECO:0000256" key="1">
    <source>
        <dbReference type="SAM" id="Phobius"/>
    </source>
</evidence>
<dbReference type="RefSeq" id="WP_345637987.1">
    <property type="nucleotide sequence ID" value="NZ_BAABJQ010000037.1"/>
</dbReference>
<proteinExistence type="predicted"/>
<accession>A0ABP9SN05</accession>
<evidence type="ECO:0000313" key="3">
    <source>
        <dbReference type="Proteomes" id="UP001501570"/>
    </source>
</evidence>
<gene>
    <name evidence="2" type="ORF">GCM10023322_75130</name>
</gene>
<dbReference type="InterPro" id="IPR010640">
    <property type="entry name" value="Low_temperature_requirement_A"/>
</dbReference>
<feature type="transmembrane region" description="Helical" evidence="1">
    <location>
        <begin position="339"/>
        <end position="357"/>
    </location>
</feature>
<reference evidence="3" key="1">
    <citation type="journal article" date="2019" name="Int. J. Syst. Evol. Microbiol.">
        <title>The Global Catalogue of Microorganisms (GCM) 10K type strain sequencing project: providing services to taxonomists for standard genome sequencing and annotation.</title>
        <authorList>
            <consortium name="The Broad Institute Genomics Platform"/>
            <consortium name="The Broad Institute Genome Sequencing Center for Infectious Disease"/>
            <person name="Wu L."/>
            <person name="Ma J."/>
        </authorList>
    </citation>
    <scope>NUCLEOTIDE SEQUENCE [LARGE SCALE GENOMIC DNA]</scope>
    <source>
        <strain evidence="3">JCM 18304</strain>
    </source>
</reference>
<dbReference type="Pfam" id="PF06772">
    <property type="entry name" value="LtrA"/>
    <property type="match status" value="1"/>
</dbReference>
<feature type="transmembrane region" description="Helical" evidence="1">
    <location>
        <begin position="233"/>
        <end position="254"/>
    </location>
</feature>
<dbReference type="Proteomes" id="UP001501570">
    <property type="component" value="Unassembled WGS sequence"/>
</dbReference>
<keyword evidence="1" id="KW-0812">Transmembrane</keyword>
<evidence type="ECO:0000313" key="2">
    <source>
        <dbReference type="EMBL" id="GAA5199453.1"/>
    </source>
</evidence>
<dbReference type="PANTHER" id="PTHR36840:SF1">
    <property type="entry name" value="BLL5714 PROTEIN"/>
    <property type="match status" value="1"/>
</dbReference>
<feature type="transmembrane region" description="Helical" evidence="1">
    <location>
        <begin position="309"/>
        <end position="327"/>
    </location>
</feature>
<feature type="transmembrane region" description="Helical" evidence="1">
    <location>
        <begin position="165"/>
        <end position="183"/>
    </location>
</feature>
<sequence>MTHGYATSLLRNPRGSQRVTLLELFYDLTYVAGLSLISMNLARRLTWVEALHALLPLMAIWWVWSITALVTDFYDPNRLPIQALIVGIMIGTVLLATTLPQAFGAQGMVFAITYVAIHVGRGVLLIILLRGSPAWKRAARFLFWFGVSAIPWLIGAFTHGTLARAVLWGVALLIEYVLAGLRYPTPWLGRHERDQYDRAQEHVGERYQQFMILALGELILVTVLGYNRAGLGALHTISFVASFAATISLWQIYVYRAGSLLRHLPKGRPGRILRWAPYTHFIMIAGIVAAAAGARLVILRPTGSMPTSWVAVLFGGSILFLIGRTTFEYEVFEHISWSRLAWLAVLIAVSPAMVLVSPLTANTIHAVILIGVAVSDAIRGRAHARREDGERRHATR</sequence>
<feature type="transmembrane region" description="Helical" evidence="1">
    <location>
        <begin position="83"/>
        <end position="103"/>
    </location>
</feature>
<feature type="transmembrane region" description="Helical" evidence="1">
    <location>
        <begin position="109"/>
        <end position="129"/>
    </location>
</feature>
<feature type="transmembrane region" description="Helical" evidence="1">
    <location>
        <begin position="53"/>
        <end position="71"/>
    </location>
</feature>
<dbReference type="PANTHER" id="PTHR36840">
    <property type="entry name" value="BLL5714 PROTEIN"/>
    <property type="match status" value="1"/>
</dbReference>
<organism evidence="2 3">
    <name type="scientific">Rugosimonospora acidiphila</name>
    <dbReference type="NCBI Taxonomy" id="556531"/>
    <lineage>
        <taxon>Bacteria</taxon>
        <taxon>Bacillati</taxon>
        <taxon>Actinomycetota</taxon>
        <taxon>Actinomycetes</taxon>
        <taxon>Micromonosporales</taxon>
        <taxon>Micromonosporaceae</taxon>
        <taxon>Rugosimonospora</taxon>
    </lineage>
</organism>